<evidence type="ECO:0000313" key="4">
    <source>
        <dbReference type="Proteomes" id="UP001209570"/>
    </source>
</evidence>
<dbReference type="EMBL" id="JAKCXM010000075">
    <property type="protein sequence ID" value="KAJ0403757.1"/>
    <property type="molecule type" value="Genomic_DNA"/>
</dbReference>
<organism evidence="3 4">
    <name type="scientific">Pythium insidiosum</name>
    <name type="common">Pythiosis disease agent</name>
    <dbReference type="NCBI Taxonomy" id="114742"/>
    <lineage>
        <taxon>Eukaryota</taxon>
        <taxon>Sar</taxon>
        <taxon>Stramenopiles</taxon>
        <taxon>Oomycota</taxon>
        <taxon>Peronosporomycetes</taxon>
        <taxon>Pythiales</taxon>
        <taxon>Pythiaceae</taxon>
        <taxon>Pythium</taxon>
    </lineage>
</organism>
<dbReference type="PANTHER" id="PTHR33560">
    <property type="entry name" value="PROTEIN FAM227B"/>
    <property type="match status" value="1"/>
</dbReference>
<comment type="caution">
    <text evidence="3">The sequence shown here is derived from an EMBL/GenBank/DDBJ whole genome shotgun (WGS) entry which is preliminary data.</text>
</comment>
<dbReference type="AlphaFoldDB" id="A0AAD5Q7T0"/>
<comment type="similarity">
    <text evidence="1">Belongs to the FAM227 family.</text>
</comment>
<dbReference type="PANTHER" id="PTHR33560:SF1">
    <property type="entry name" value="PROTEIN FAM227A"/>
    <property type="match status" value="1"/>
</dbReference>
<dbReference type="InterPro" id="IPR029417">
    <property type="entry name" value="FAM227"/>
</dbReference>
<feature type="compositionally biased region" description="Basic and acidic residues" evidence="2">
    <location>
        <begin position="365"/>
        <end position="376"/>
    </location>
</feature>
<feature type="region of interest" description="Disordered" evidence="2">
    <location>
        <begin position="357"/>
        <end position="395"/>
    </location>
</feature>
<evidence type="ECO:0000313" key="3">
    <source>
        <dbReference type="EMBL" id="KAJ0403757.1"/>
    </source>
</evidence>
<dbReference type="Proteomes" id="UP001209570">
    <property type="component" value="Unassembled WGS sequence"/>
</dbReference>
<proteinExistence type="inferred from homology"/>
<feature type="compositionally biased region" description="Basic and acidic residues" evidence="2">
    <location>
        <begin position="247"/>
        <end position="262"/>
    </location>
</feature>
<evidence type="ECO:0000256" key="2">
    <source>
        <dbReference type="SAM" id="MobiDB-lite"/>
    </source>
</evidence>
<protein>
    <submittedName>
        <fullName evidence="3">Uncharacterized protein</fullName>
    </submittedName>
</protein>
<feature type="region of interest" description="Disordered" evidence="2">
    <location>
        <begin position="231"/>
        <end position="310"/>
    </location>
</feature>
<name>A0AAD5Q7T0_PYTIN</name>
<feature type="compositionally biased region" description="Polar residues" evidence="2">
    <location>
        <begin position="381"/>
        <end position="395"/>
    </location>
</feature>
<gene>
    <name evidence="3" type="ORF">P43SY_006300</name>
</gene>
<sequence>MADKEATEAVGGDGIARDESGVVANERQHGGYPDEEGVIVRDEEDEEERQQFRELFVATGPEMDALLKDTFWYLTAHIFQPGRHEQLEECFYERIADTFASLFIRTQFGRNVSAAAEAPININDLKSTTTSPFLDTLPDVLAQILFMALYEAFPKSRKHMVTTDLRERILRLCYCWIVGFVPADLDTSHWLSVDQESPKRIAALADFPAMRNRMLRAERIERTKIEVRNRHHSLLSASDEEPDGSDEEGHERPDAHSAKHESAPPGARSPRGTSSLPPLSGRRISAAQEKKSSAGVSSSSQQHTEIRERSVYQMRNSPLIEAFLKRHNLDANATHLKRELDAEFGELRHNSTKLRETSNMIASRGRIDTARAKDNALRSPSGVTTRMPNNLGASR</sequence>
<dbReference type="Pfam" id="PF14922">
    <property type="entry name" value="FWWh"/>
    <property type="match status" value="2"/>
</dbReference>
<accession>A0AAD5Q7T0</accession>
<evidence type="ECO:0000256" key="1">
    <source>
        <dbReference type="ARBA" id="ARBA00008666"/>
    </source>
</evidence>
<reference evidence="3" key="1">
    <citation type="submission" date="2021-12" db="EMBL/GenBank/DDBJ databases">
        <title>Prjna785345.</title>
        <authorList>
            <person name="Rujirawat T."/>
            <person name="Krajaejun T."/>
        </authorList>
    </citation>
    <scope>NUCLEOTIDE SEQUENCE</scope>
    <source>
        <strain evidence="3">Pi057C3</strain>
    </source>
</reference>
<feature type="region of interest" description="Disordered" evidence="2">
    <location>
        <begin position="1"/>
        <end position="38"/>
    </location>
</feature>
<keyword evidence="4" id="KW-1185">Reference proteome</keyword>